<keyword evidence="2" id="KW-1133">Transmembrane helix</keyword>
<protein>
    <submittedName>
        <fullName evidence="3">Uncharacterized protein</fullName>
    </submittedName>
</protein>
<evidence type="ECO:0000256" key="2">
    <source>
        <dbReference type="SAM" id="Phobius"/>
    </source>
</evidence>
<gene>
    <name evidence="3" type="ORF">METZ01_LOCUS336190</name>
</gene>
<feature type="non-terminal residue" evidence="3">
    <location>
        <position position="140"/>
    </location>
</feature>
<feature type="transmembrane region" description="Helical" evidence="2">
    <location>
        <begin position="50"/>
        <end position="69"/>
    </location>
</feature>
<organism evidence="3">
    <name type="scientific">marine metagenome</name>
    <dbReference type="NCBI Taxonomy" id="408172"/>
    <lineage>
        <taxon>unclassified sequences</taxon>
        <taxon>metagenomes</taxon>
        <taxon>ecological metagenomes</taxon>
    </lineage>
</organism>
<feature type="region of interest" description="Disordered" evidence="1">
    <location>
        <begin position="90"/>
        <end position="112"/>
    </location>
</feature>
<sequence>VKYRAIFRIYGLILANMLLLMGGQLAYVYIVGPISMDDGKPMTLPDVPLLGFLIIILMIAGGLIMAAILQRKPLPIRYMAVNRKPHSKILRNDEEATETQQYRPIYPGQFSEKTGDVYYNKSSQENDLNWGSGEDVPKDI</sequence>
<dbReference type="AlphaFoldDB" id="A0A382QD15"/>
<accession>A0A382QD15</accession>
<feature type="non-terminal residue" evidence="3">
    <location>
        <position position="1"/>
    </location>
</feature>
<evidence type="ECO:0000313" key="3">
    <source>
        <dbReference type="EMBL" id="SVC83336.1"/>
    </source>
</evidence>
<feature type="transmembrane region" description="Helical" evidence="2">
    <location>
        <begin position="7"/>
        <end position="30"/>
    </location>
</feature>
<keyword evidence="2" id="KW-0472">Membrane</keyword>
<keyword evidence="2" id="KW-0812">Transmembrane</keyword>
<evidence type="ECO:0000256" key="1">
    <source>
        <dbReference type="SAM" id="MobiDB-lite"/>
    </source>
</evidence>
<proteinExistence type="predicted"/>
<reference evidence="3" key="1">
    <citation type="submission" date="2018-05" db="EMBL/GenBank/DDBJ databases">
        <authorList>
            <person name="Lanie J.A."/>
            <person name="Ng W.-L."/>
            <person name="Kazmierczak K.M."/>
            <person name="Andrzejewski T.M."/>
            <person name="Davidsen T.M."/>
            <person name="Wayne K.J."/>
            <person name="Tettelin H."/>
            <person name="Glass J.I."/>
            <person name="Rusch D."/>
            <person name="Podicherti R."/>
            <person name="Tsui H.-C.T."/>
            <person name="Winkler M.E."/>
        </authorList>
    </citation>
    <scope>NUCLEOTIDE SEQUENCE</scope>
</reference>
<name>A0A382QD15_9ZZZZ</name>
<dbReference type="EMBL" id="UINC01113609">
    <property type="protein sequence ID" value="SVC83336.1"/>
    <property type="molecule type" value="Genomic_DNA"/>
</dbReference>